<dbReference type="GO" id="GO:0016020">
    <property type="term" value="C:membrane"/>
    <property type="evidence" value="ECO:0007669"/>
    <property type="project" value="UniProtKB-SubCell"/>
</dbReference>
<evidence type="ECO:0000256" key="9">
    <source>
        <dbReference type="SAM" id="Phobius"/>
    </source>
</evidence>
<gene>
    <name evidence="10" type="ORF">SELMODRAFT_76844</name>
</gene>
<dbReference type="GO" id="GO:0006784">
    <property type="term" value="P:heme A biosynthetic process"/>
    <property type="evidence" value="ECO:0000318"/>
    <property type="project" value="GO_Central"/>
</dbReference>
<evidence type="ECO:0000256" key="7">
    <source>
        <dbReference type="ARBA" id="ARBA00030253"/>
    </source>
</evidence>
<dbReference type="Gene3D" id="1.10.357.140">
    <property type="entry name" value="UbiA prenyltransferase"/>
    <property type="match status" value="1"/>
</dbReference>
<dbReference type="Gramene" id="EFJ37561">
    <property type="protein sequence ID" value="EFJ37561"/>
    <property type="gene ID" value="SELMODRAFT_76844"/>
</dbReference>
<feature type="transmembrane region" description="Helical" evidence="9">
    <location>
        <begin position="261"/>
        <end position="280"/>
    </location>
</feature>
<dbReference type="EMBL" id="GL377566">
    <property type="protein sequence ID" value="EFJ37561.1"/>
    <property type="molecule type" value="Genomic_DNA"/>
</dbReference>
<name>D8QT70_SELML</name>
<keyword evidence="6 9" id="KW-0472">Membrane</keyword>
<dbReference type="Pfam" id="PF01040">
    <property type="entry name" value="UbiA"/>
    <property type="match status" value="1"/>
</dbReference>
<dbReference type="OMA" id="HFWAIGW"/>
<feature type="transmembrane region" description="Helical" evidence="9">
    <location>
        <begin position="109"/>
        <end position="126"/>
    </location>
</feature>
<keyword evidence="3 9" id="KW-0812">Transmembrane</keyword>
<keyword evidence="5" id="KW-0350">Heme biosynthesis</keyword>
<comment type="subcellular location">
    <subcellularLocation>
        <location evidence="1">Membrane</location>
        <topology evidence="1">Multi-pass membrane protein</topology>
    </subcellularLocation>
</comment>
<feature type="transmembrane region" description="Helical" evidence="9">
    <location>
        <begin position="229"/>
        <end position="249"/>
    </location>
</feature>
<evidence type="ECO:0000256" key="6">
    <source>
        <dbReference type="ARBA" id="ARBA00023136"/>
    </source>
</evidence>
<dbReference type="GO" id="GO:0005739">
    <property type="term" value="C:mitochondrion"/>
    <property type="evidence" value="ECO:0000318"/>
    <property type="project" value="GO_Central"/>
</dbReference>
<sequence>MRHYGRCYWELSKARLSILVVMTSGAGFVLGSGSVIDVPCLGWTCLGTMLAAASANSFNQILEVTNDSNMKRTMRRPLPSGRISMEHALAWAGTSGSVGISLLAYQTNATVAALGAGNILLYTLAYTPMKQLHPANTWIGAIVGAVPPLMGWAAASGHLDPGAWVLASALYFWQLPHFMALSFMCSKDYLAGGYKMVSGPKAALIALRNCAYLLPVGFIAHYAGVTSGFFGPEAAILTAGMGTTAALFYRDPTLQRARHMFRASLLYLPALMFAMLLHRVPNRNTAKESLDNTAPSGNETSLEAKSKRSNPEDYTRPPIAYASAAPFPFLPVPYFR</sequence>
<dbReference type="eggNOG" id="KOG1380">
    <property type="taxonomic scope" value="Eukaryota"/>
</dbReference>
<dbReference type="PANTHER" id="PTHR43448:SF2">
    <property type="entry name" value="PROTOHEME IX FARNESYLTRANSFERASE, MITOCHONDRIAL"/>
    <property type="match status" value="1"/>
</dbReference>
<keyword evidence="11" id="KW-1185">Reference proteome</keyword>
<dbReference type="FunFam" id="1.10.357.140:FF:000006">
    <property type="entry name" value="Protoheme IX farnesyltransferase, mitochondrial"/>
    <property type="match status" value="1"/>
</dbReference>
<evidence type="ECO:0000313" key="11">
    <source>
        <dbReference type="Proteomes" id="UP000001514"/>
    </source>
</evidence>
<dbReference type="InterPro" id="IPR044878">
    <property type="entry name" value="UbiA_sf"/>
</dbReference>
<dbReference type="AlphaFoldDB" id="D8QT70"/>
<evidence type="ECO:0000256" key="8">
    <source>
        <dbReference type="SAM" id="MobiDB-lite"/>
    </source>
</evidence>
<evidence type="ECO:0000256" key="4">
    <source>
        <dbReference type="ARBA" id="ARBA00022989"/>
    </source>
</evidence>
<proteinExistence type="predicted"/>
<keyword evidence="2" id="KW-0808">Transferase</keyword>
<evidence type="ECO:0000256" key="2">
    <source>
        <dbReference type="ARBA" id="ARBA00022679"/>
    </source>
</evidence>
<evidence type="ECO:0000256" key="5">
    <source>
        <dbReference type="ARBA" id="ARBA00023133"/>
    </source>
</evidence>
<dbReference type="InParanoid" id="D8QT70"/>
<reference evidence="10 11" key="1">
    <citation type="journal article" date="2011" name="Science">
        <title>The Selaginella genome identifies genetic changes associated with the evolution of vascular plants.</title>
        <authorList>
            <person name="Banks J.A."/>
            <person name="Nishiyama T."/>
            <person name="Hasebe M."/>
            <person name="Bowman J.L."/>
            <person name="Gribskov M."/>
            <person name="dePamphilis C."/>
            <person name="Albert V.A."/>
            <person name="Aono N."/>
            <person name="Aoyama T."/>
            <person name="Ambrose B.A."/>
            <person name="Ashton N.W."/>
            <person name="Axtell M.J."/>
            <person name="Barker E."/>
            <person name="Barker M.S."/>
            <person name="Bennetzen J.L."/>
            <person name="Bonawitz N.D."/>
            <person name="Chapple C."/>
            <person name="Cheng C."/>
            <person name="Correa L.G."/>
            <person name="Dacre M."/>
            <person name="DeBarry J."/>
            <person name="Dreyer I."/>
            <person name="Elias M."/>
            <person name="Engstrom E.M."/>
            <person name="Estelle M."/>
            <person name="Feng L."/>
            <person name="Finet C."/>
            <person name="Floyd S.K."/>
            <person name="Frommer W.B."/>
            <person name="Fujita T."/>
            <person name="Gramzow L."/>
            <person name="Gutensohn M."/>
            <person name="Harholt J."/>
            <person name="Hattori M."/>
            <person name="Heyl A."/>
            <person name="Hirai T."/>
            <person name="Hiwatashi Y."/>
            <person name="Ishikawa M."/>
            <person name="Iwata M."/>
            <person name="Karol K.G."/>
            <person name="Koehler B."/>
            <person name="Kolukisaoglu U."/>
            <person name="Kubo M."/>
            <person name="Kurata T."/>
            <person name="Lalonde S."/>
            <person name="Li K."/>
            <person name="Li Y."/>
            <person name="Litt A."/>
            <person name="Lyons E."/>
            <person name="Manning G."/>
            <person name="Maruyama T."/>
            <person name="Michael T.P."/>
            <person name="Mikami K."/>
            <person name="Miyazaki S."/>
            <person name="Morinaga S."/>
            <person name="Murata T."/>
            <person name="Mueller-Roeber B."/>
            <person name="Nelson D.R."/>
            <person name="Obara M."/>
            <person name="Oguri Y."/>
            <person name="Olmstead R.G."/>
            <person name="Onodera N."/>
            <person name="Petersen B.L."/>
            <person name="Pils B."/>
            <person name="Prigge M."/>
            <person name="Rensing S.A."/>
            <person name="Riano-Pachon D.M."/>
            <person name="Roberts A.W."/>
            <person name="Sato Y."/>
            <person name="Scheller H.V."/>
            <person name="Schulz B."/>
            <person name="Schulz C."/>
            <person name="Shakirov E.V."/>
            <person name="Shibagaki N."/>
            <person name="Shinohara N."/>
            <person name="Shippen D.E."/>
            <person name="Soerensen I."/>
            <person name="Sotooka R."/>
            <person name="Sugimoto N."/>
            <person name="Sugita M."/>
            <person name="Sumikawa N."/>
            <person name="Tanurdzic M."/>
            <person name="Theissen G."/>
            <person name="Ulvskov P."/>
            <person name="Wakazuki S."/>
            <person name="Weng J.K."/>
            <person name="Willats W.W."/>
            <person name="Wipf D."/>
            <person name="Wolf P.G."/>
            <person name="Yang L."/>
            <person name="Zimmer A.D."/>
            <person name="Zhu Q."/>
            <person name="Mitros T."/>
            <person name="Hellsten U."/>
            <person name="Loque D."/>
            <person name="Otillar R."/>
            <person name="Salamov A."/>
            <person name="Schmutz J."/>
            <person name="Shapiro H."/>
            <person name="Lindquist E."/>
            <person name="Lucas S."/>
            <person name="Rokhsar D."/>
            <person name="Grigoriev I.V."/>
        </authorList>
    </citation>
    <scope>NUCLEOTIDE SEQUENCE [LARGE SCALE GENOMIC DNA]</scope>
</reference>
<dbReference type="CDD" id="cd13957">
    <property type="entry name" value="PT_UbiA_Cox10"/>
    <property type="match status" value="1"/>
</dbReference>
<accession>D8QT70</accession>
<dbReference type="HOGENOM" id="CLU_029631_3_2_1"/>
<feature type="compositionally biased region" description="Polar residues" evidence="8">
    <location>
        <begin position="291"/>
        <end position="301"/>
    </location>
</feature>
<dbReference type="FunCoup" id="D8QT70">
    <property type="interactions" value="3898"/>
</dbReference>
<dbReference type="InterPro" id="IPR006369">
    <property type="entry name" value="Protohaem_IX_farnesylTrfase"/>
</dbReference>
<organism evidence="11">
    <name type="scientific">Selaginella moellendorffii</name>
    <name type="common">Spikemoss</name>
    <dbReference type="NCBI Taxonomy" id="88036"/>
    <lineage>
        <taxon>Eukaryota</taxon>
        <taxon>Viridiplantae</taxon>
        <taxon>Streptophyta</taxon>
        <taxon>Embryophyta</taxon>
        <taxon>Tracheophyta</taxon>
        <taxon>Lycopodiopsida</taxon>
        <taxon>Selaginellales</taxon>
        <taxon>Selaginellaceae</taxon>
        <taxon>Selaginella</taxon>
    </lineage>
</organism>
<dbReference type="NCBIfam" id="TIGR01473">
    <property type="entry name" value="cyoE_ctaB"/>
    <property type="match status" value="1"/>
</dbReference>
<dbReference type="InterPro" id="IPR000537">
    <property type="entry name" value="UbiA_prenyltransferase"/>
</dbReference>
<evidence type="ECO:0000256" key="3">
    <source>
        <dbReference type="ARBA" id="ARBA00022692"/>
    </source>
</evidence>
<feature type="transmembrane region" description="Helical" evidence="9">
    <location>
        <begin position="161"/>
        <end position="181"/>
    </location>
</feature>
<dbReference type="PANTHER" id="PTHR43448">
    <property type="entry name" value="PROTOHEME IX FARNESYLTRANSFERASE, MITOCHONDRIAL"/>
    <property type="match status" value="1"/>
</dbReference>
<feature type="transmembrane region" description="Helical" evidence="9">
    <location>
        <begin position="16"/>
        <end position="35"/>
    </location>
</feature>
<dbReference type="Proteomes" id="UP000001514">
    <property type="component" value="Unassembled WGS sequence"/>
</dbReference>
<protein>
    <recommendedName>
        <fullName evidence="7">Heme O synthase</fullName>
    </recommendedName>
</protein>
<dbReference type="STRING" id="88036.D8QT70"/>
<feature type="compositionally biased region" description="Basic and acidic residues" evidence="8">
    <location>
        <begin position="302"/>
        <end position="315"/>
    </location>
</feature>
<dbReference type="GO" id="GO:0008495">
    <property type="term" value="F:protoheme IX farnesyltransferase activity"/>
    <property type="evidence" value="ECO:0000318"/>
    <property type="project" value="GO_Central"/>
</dbReference>
<feature type="transmembrane region" description="Helical" evidence="9">
    <location>
        <begin position="138"/>
        <end position="155"/>
    </location>
</feature>
<evidence type="ECO:0000313" key="10">
    <source>
        <dbReference type="EMBL" id="EFJ37561.1"/>
    </source>
</evidence>
<evidence type="ECO:0000256" key="1">
    <source>
        <dbReference type="ARBA" id="ARBA00004141"/>
    </source>
</evidence>
<keyword evidence="4 9" id="KW-1133">Transmembrane helix</keyword>
<dbReference type="KEGG" id="smo:SELMODRAFT_76844"/>
<feature type="region of interest" description="Disordered" evidence="8">
    <location>
        <begin position="287"/>
        <end position="317"/>
    </location>
</feature>